<name>A0A9K3CPH2_9EUKA</name>
<gene>
    <name evidence="11" type="ORF">KIPB_001814</name>
</gene>
<dbReference type="Gene3D" id="3.80.10.10">
    <property type="entry name" value="Ribonuclease Inhibitor"/>
    <property type="match status" value="1"/>
</dbReference>
<evidence type="ECO:0000256" key="9">
    <source>
        <dbReference type="SAM" id="MobiDB-lite"/>
    </source>
</evidence>
<evidence type="ECO:0000256" key="1">
    <source>
        <dbReference type="ARBA" id="ARBA00004138"/>
    </source>
</evidence>
<evidence type="ECO:0000256" key="2">
    <source>
        <dbReference type="ARBA" id="ARBA00004496"/>
    </source>
</evidence>
<evidence type="ECO:0000256" key="4">
    <source>
        <dbReference type="ARBA" id="ARBA00022614"/>
    </source>
</evidence>
<organism evidence="11 12">
    <name type="scientific">Kipferlia bialata</name>
    <dbReference type="NCBI Taxonomy" id="797122"/>
    <lineage>
        <taxon>Eukaryota</taxon>
        <taxon>Metamonada</taxon>
        <taxon>Carpediemonas-like organisms</taxon>
        <taxon>Kipferlia</taxon>
    </lineage>
</organism>
<dbReference type="Proteomes" id="UP000265618">
    <property type="component" value="Unassembled WGS sequence"/>
</dbReference>
<feature type="domain" description="Dynein axonemal assembly factor 11-like CS" evidence="10">
    <location>
        <begin position="200"/>
        <end position="314"/>
    </location>
</feature>
<reference evidence="11 12" key="1">
    <citation type="journal article" date="2018" name="PLoS ONE">
        <title>The draft genome of Kipferlia bialata reveals reductive genome evolution in fornicate parasites.</title>
        <authorList>
            <person name="Tanifuji G."/>
            <person name="Takabayashi S."/>
            <person name="Kume K."/>
            <person name="Takagi M."/>
            <person name="Nakayama T."/>
            <person name="Kamikawa R."/>
            <person name="Inagaki Y."/>
            <person name="Hashimoto T."/>
        </authorList>
    </citation>
    <scope>NUCLEOTIDE SEQUENCE [LARGE SCALE GENOMIC DNA]</scope>
    <source>
        <strain evidence="11">NY0173</strain>
    </source>
</reference>
<keyword evidence="12" id="KW-1185">Reference proteome</keyword>
<keyword evidence="7" id="KW-0966">Cell projection</keyword>
<dbReference type="Pfam" id="PF23602">
    <property type="entry name" value="CS_DNAAF11_C"/>
    <property type="match status" value="1"/>
</dbReference>
<sequence>MVVITPELLRKRAEHNEMILSTLEEVTLHQFKIRKIEALGTYCKRLKILYLQNNRITKIEGLNKLKSLEYLNLAINRIDVIENLERCESLSKLDLTANYIGDYRGVKCLQGLEFLSDLYLLGNPCCKVPHYRAYVISTLPQLKLLDGTEITRPERIVAAQTIASHGQYIDSLDFPSLDHPESDGSDYEDNDAAEKLRTAARQTKADDIDREAATQMKGKRDRPCASNDYRVLQFNDTEFEYLLSEEHATQCVVFEMALPVHLDTSHCEVEVHPTWIRVEVKHKPLQLRLPREVRTEGVTARRVGMTGILRVHMHVEEGQYIPPPVEPYTPQDEGEESGTESEGEGGHHDPESQSSGSDSDSDMSDLPQLVGRE</sequence>
<evidence type="ECO:0000256" key="8">
    <source>
        <dbReference type="ARBA" id="ARBA00049982"/>
    </source>
</evidence>
<dbReference type="FunFam" id="3.80.10.10:FF:000052">
    <property type="entry name" value="Leucine rich repeat containing 6"/>
    <property type="match status" value="1"/>
</dbReference>
<accession>A0A9K3CPH2</accession>
<proteinExistence type="inferred from homology"/>
<protein>
    <recommendedName>
        <fullName evidence="10">Dynein axonemal assembly factor 11-like CS domain-containing protein</fullName>
    </recommendedName>
</protein>
<dbReference type="InterPro" id="IPR056496">
    <property type="entry name" value="CS_DNAAF11_C"/>
</dbReference>
<comment type="caution">
    <text evidence="11">The sequence shown here is derived from an EMBL/GenBank/DDBJ whole genome shotgun (WGS) entry which is preliminary data.</text>
</comment>
<dbReference type="SUPFAM" id="SSF52058">
    <property type="entry name" value="L domain-like"/>
    <property type="match status" value="1"/>
</dbReference>
<feature type="compositionally biased region" description="Acidic residues" evidence="9">
    <location>
        <begin position="332"/>
        <end position="343"/>
    </location>
</feature>
<dbReference type="PANTHER" id="PTHR18849:SF0">
    <property type="entry name" value="CILIA- AND FLAGELLA-ASSOCIATED PROTEIN 410-RELATED"/>
    <property type="match status" value="1"/>
</dbReference>
<feature type="region of interest" description="Disordered" evidence="9">
    <location>
        <begin position="317"/>
        <end position="373"/>
    </location>
</feature>
<dbReference type="InterPro" id="IPR032675">
    <property type="entry name" value="LRR_dom_sf"/>
</dbReference>
<evidence type="ECO:0000256" key="7">
    <source>
        <dbReference type="ARBA" id="ARBA00023273"/>
    </source>
</evidence>
<evidence type="ECO:0000313" key="12">
    <source>
        <dbReference type="Proteomes" id="UP000265618"/>
    </source>
</evidence>
<keyword evidence="6" id="KW-0969">Cilium</keyword>
<dbReference type="InterPro" id="IPR001611">
    <property type="entry name" value="Leu-rich_rpt"/>
</dbReference>
<evidence type="ECO:0000259" key="10">
    <source>
        <dbReference type="Pfam" id="PF23602"/>
    </source>
</evidence>
<comment type="subcellular location">
    <subcellularLocation>
        <location evidence="1">Cell projection</location>
        <location evidence="1">Cilium</location>
    </subcellularLocation>
    <subcellularLocation>
        <location evidence="2">Cytoplasm</location>
    </subcellularLocation>
</comment>
<dbReference type="AlphaFoldDB" id="A0A9K3CPH2"/>
<keyword evidence="3" id="KW-0963">Cytoplasm</keyword>
<evidence type="ECO:0000256" key="6">
    <source>
        <dbReference type="ARBA" id="ARBA00023069"/>
    </source>
</evidence>
<keyword evidence="5" id="KW-0677">Repeat</keyword>
<evidence type="ECO:0000313" key="11">
    <source>
        <dbReference type="EMBL" id="GIQ80934.1"/>
    </source>
</evidence>
<comment type="similarity">
    <text evidence="8">Belongs to the tilB family.</text>
</comment>
<keyword evidence="4" id="KW-0433">Leucine-rich repeat</keyword>
<dbReference type="GO" id="GO:0005737">
    <property type="term" value="C:cytoplasm"/>
    <property type="evidence" value="ECO:0007669"/>
    <property type="project" value="UniProtKB-SubCell"/>
</dbReference>
<dbReference type="OrthoDB" id="10250990at2759"/>
<dbReference type="Pfam" id="PF14580">
    <property type="entry name" value="LRR_9"/>
    <property type="match status" value="1"/>
</dbReference>
<dbReference type="PANTHER" id="PTHR18849">
    <property type="entry name" value="LEUCINE RICH REPEAT PROTEIN"/>
    <property type="match status" value="1"/>
</dbReference>
<dbReference type="EMBL" id="BDIP01000271">
    <property type="protein sequence ID" value="GIQ80934.1"/>
    <property type="molecule type" value="Genomic_DNA"/>
</dbReference>
<dbReference type="SMART" id="SM00365">
    <property type="entry name" value="LRR_SD22"/>
    <property type="match status" value="3"/>
</dbReference>
<dbReference type="PROSITE" id="PS51450">
    <property type="entry name" value="LRR"/>
    <property type="match status" value="2"/>
</dbReference>
<evidence type="ECO:0000256" key="5">
    <source>
        <dbReference type="ARBA" id="ARBA00022737"/>
    </source>
</evidence>
<evidence type="ECO:0000256" key="3">
    <source>
        <dbReference type="ARBA" id="ARBA00022490"/>
    </source>
</evidence>
<dbReference type="GO" id="GO:0005929">
    <property type="term" value="C:cilium"/>
    <property type="evidence" value="ECO:0007669"/>
    <property type="project" value="UniProtKB-SubCell"/>
</dbReference>